<protein>
    <submittedName>
        <fullName evidence="4">Nitroreductase</fullName>
    </submittedName>
</protein>
<dbReference type="CDD" id="cd02138">
    <property type="entry name" value="TdsD-like"/>
    <property type="match status" value="1"/>
</dbReference>
<dbReference type="RefSeq" id="WP_085511928.1">
    <property type="nucleotide sequence ID" value="NZ_FXAP01000003.1"/>
</dbReference>
<dbReference type="SUPFAM" id="SSF55469">
    <property type="entry name" value="FMN-dependent nitroreductase-like"/>
    <property type="match status" value="1"/>
</dbReference>
<keyword evidence="2" id="KW-0560">Oxidoreductase</keyword>
<feature type="domain" description="Nitroreductase" evidence="3">
    <location>
        <begin position="74"/>
        <end position="158"/>
    </location>
</feature>
<dbReference type="Pfam" id="PF00881">
    <property type="entry name" value="Nitroreductase"/>
    <property type="match status" value="2"/>
</dbReference>
<dbReference type="InterPro" id="IPR000415">
    <property type="entry name" value="Nitroreductase-like"/>
</dbReference>
<accession>A0A3N2BZ99</accession>
<evidence type="ECO:0000313" key="4">
    <source>
        <dbReference type="EMBL" id="ROR80579.1"/>
    </source>
</evidence>
<reference evidence="4 5" key="1">
    <citation type="submission" date="2018-11" db="EMBL/GenBank/DDBJ databases">
        <title>Sequencing the genomes of 1000 actinobacteria strains.</title>
        <authorList>
            <person name="Klenk H.-P."/>
        </authorList>
    </citation>
    <scope>NUCLEOTIDE SEQUENCE [LARGE SCALE GENOMIC DNA]</scope>
    <source>
        <strain evidence="4 5">DSM 14012</strain>
    </source>
</reference>
<evidence type="ECO:0000259" key="3">
    <source>
        <dbReference type="Pfam" id="PF00881"/>
    </source>
</evidence>
<dbReference type="PANTHER" id="PTHR43673:SF10">
    <property type="entry name" value="NADH DEHYDROGENASE_NAD(P)H NITROREDUCTASE XCC3605-RELATED"/>
    <property type="match status" value="1"/>
</dbReference>
<dbReference type="Gene3D" id="3.40.109.10">
    <property type="entry name" value="NADH Oxidase"/>
    <property type="match status" value="1"/>
</dbReference>
<dbReference type="AlphaFoldDB" id="A0A3N2BZ99"/>
<evidence type="ECO:0000313" key="5">
    <source>
        <dbReference type="Proteomes" id="UP000266915"/>
    </source>
</evidence>
<organism evidence="4 5">
    <name type="scientific">Plantibacter flavus</name>
    <dbReference type="NCBI Taxonomy" id="150123"/>
    <lineage>
        <taxon>Bacteria</taxon>
        <taxon>Bacillati</taxon>
        <taxon>Actinomycetota</taxon>
        <taxon>Actinomycetes</taxon>
        <taxon>Micrococcales</taxon>
        <taxon>Microbacteriaceae</taxon>
        <taxon>Plantibacter</taxon>
    </lineage>
</organism>
<dbReference type="Proteomes" id="UP000266915">
    <property type="component" value="Unassembled WGS sequence"/>
</dbReference>
<comment type="caution">
    <text evidence="4">The sequence shown here is derived from an EMBL/GenBank/DDBJ whole genome shotgun (WGS) entry which is preliminary data.</text>
</comment>
<dbReference type="EMBL" id="RKHL01000001">
    <property type="protein sequence ID" value="ROR80579.1"/>
    <property type="molecule type" value="Genomic_DNA"/>
</dbReference>
<feature type="domain" description="Nitroreductase" evidence="3">
    <location>
        <begin position="19"/>
        <end position="61"/>
    </location>
</feature>
<evidence type="ECO:0000256" key="1">
    <source>
        <dbReference type="ARBA" id="ARBA00007118"/>
    </source>
</evidence>
<evidence type="ECO:0000256" key="2">
    <source>
        <dbReference type="ARBA" id="ARBA00023002"/>
    </source>
</evidence>
<dbReference type="GO" id="GO:0016491">
    <property type="term" value="F:oxidoreductase activity"/>
    <property type="evidence" value="ECO:0007669"/>
    <property type="project" value="UniProtKB-KW"/>
</dbReference>
<keyword evidence="5" id="KW-1185">Reference proteome</keyword>
<dbReference type="PANTHER" id="PTHR43673">
    <property type="entry name" value="NAD(P)H NITROREDUCTASE YDGI-RELATED"/>
    <property type="match status" value="1"/>
</dbReference>
<dbReference type="InterPro" id="IPR029479">
    <property type="entry name" value="Nitroreductase"/>
</dbReference>
<comment type="similarity">
    <text evidence="1">Belongs to the nitroreductase family.</text>
</comment>
<gene>
    <name evidence="4" type="ORF">EDD42_0620</name>
</gene>
<proteinExistence type="inferred from homology"/>
<sequence>MSIVTRTAQTDAPILDVLADRWSPRAFVSEPVAESKMASALEAARWSPSANNVQPWRFIVGTKGTATFDTIAEQLVAFNRGWAAQAGALIVAVAETLDDEGNERPWAIYDLGQAMAHLSIQAHSDGLFAHQMAGFSADGIREAFSLPDGLVPFTVTALGELGDPELLPEGMLRDRETAPRERRPIADLVIVQE</sequence>
<name>A0A3N2BZ99_9MICO</name>